<dbReference type="GO" id="GO:0003700">
    <property type="term" value="F:DNA-binding transcription factor activity"/>
    <property type="evidence" value="ECO:0007669"/>
    <property type="project" value="InterPro"/>
</dbReference>
<dbReference type="InterPro" id="IPR001845">
    <property type="entry name" value="HTH_ArsR_DNA-bd_dom"/>
</dbReference>
<evidence type="ECO:0000313" key="5">
    <source>
        <dbReference type="EMBL" id="MBZ6000250.1"/>
    </source>
</evidence>
<dbReference type="Proteomes" id="UP000705994">
    <property type="component" value="Unassembled WGS sequence"/>
</dbReference>
<dbReference type="PROSITE" id="PS50987">
    <property type="entry name" value="HTH_ARSR_2"/>
    <property type="match status" value="1"/>
</dbReference>
<keyword evidence="7" id="KW-1185">Reference proteome</keyword>
<evidence type="ECO:0000256" key="1">
    <source>
        <dbReference type="ARBA" id="ARBA00023015"/>
    </source>
</evidence>
<evidence type="ECO:0000313" key="7">
    <source>
        <dbReference type="Proteomes" id="UP000705994"/>
    </source>
</evidence>
<dbReference type="Proteomes" id="UP000727071">
    <property type="component" value="Unassembled WGS sequence"/>
</dbReference>
<organism evidence="6 8">
    <name type="scientific">Leuconostoc gelidum subsp. gelidum</name>
    <dbReference type="NCBI Taxonomy" id="1607839"/>
    <lineage>
        <taxon>Bacteria</taxon>
        <taxon>Bacillati</taxon>
        <taxon>Bacillota</taxon>
        <taxon>Bacilli</taxon>
        <taxon>Lactobacillales</taxon>
        <taxon>Lactobacillaceae</taxon>
        <taxon>Leuconostoc</taxon>
        <taxon>Leuconostoc gelidum group</taxon>
    </lineage>
</organism>
<dbReference type="NCBIfam" id="NF033788">
    <property type="entry name" value="HTH_metalloreg"/>
    <property type="match status" value="1"/>
</dbReference>
<dbReference type="EMBL" id="JAHBFV010000017">
    <property type="protein sequence ID" value="MBZ6015985.1"/>
    <property type="molecule type" value="Genomic_DNA"/>
</dbReference>
<sequence length="94" mass="10817">MTLEQADLQRTEIFKVLSDISRLSIIRTLNQSRREMTCGEIGQQLNISKSTVSYHFKMLRAVGLTITRKEAQSKFLSLNYPTFDKFLPGFLDSL</sequence>
<dbReference type="AlphaFoldDB" id="A0AB35G0A5"/>
<dbReference type="Pfam" id="PF12840">
    <property type="entry name" value="HTH_20"/>
    <property type="match status" value="1"/>
</dbReference>
<dbReference type="EMBL" id="JAHBFX010000009">
    <property type="protein sequence ID" value="MBZ6000250.1"/>
    <property type="molecule type" value="Genomic_DNA"/>
</dbReference>
<evidence type="ECO:0000256" key="2">
    <source>
        <dbReference type="ARBA" id="ARBA00023125"/>
    </source>
</evidence>
<dbReference type="InterPro" id="IPR036388">
    <property type="entry name" value="WH-like_DNA-bd_sf"/>
</dbReference>
<keyword evidence="1" id="KW-0805">Transcription regulation</keyword>
<dbReference type="Gene3D" id="1.10.10.10">
    <property type="entry name" value="Winged helix-like DNA-binding domain superfamily/Winged helix DNA-binding domain"/>
    <property type="match status" value="1"/>
</dbReference>
<dbReference type="GO" id="GO:0003677">
    <property type="term" value="F:DNA binding"/>
    <property type="evidence" value="ECO:0007669"/>
    <property type="project" value="UniProtKB-KW"/>
</dbReference>
<keyword evidence="2" id="KW-0238">DNA-binding</keyword>
<gene>
    <name evidence="6" type="ORF">KII88_05510</name>
    <name evidence="5" type="ORF">KIJ07_07525</name>
</gene>
<dbReference type="SUPFAM" id="SSF46785">
    <property type="entry name" value="Winged helix' DNA-binding domain"/>
    <property type="match status" value="1"/>
</dbReference>
<dbReference type="PANTHER" id="PTHR33154:SF25">
    <property type="entry name" value="LMO0101 PROTEIN"/>
    <property type="match status" value="1"/>
</dbReference>
<dbReference type="PANTHER" id="PTHR33154">
    <property type="entry name" value="TRANSCRIPTIONAL REGULATOR, ARSR FAMILY"/>
    <property type="match status" value="1"/>
</dbReference>
<dbReference type="SMART" id="SM00418">
    <property type="entry name" value="HTH_ARSR"/>
    <property type="match status" value="1"/>
</dbReference>
<feature type="domain" description="HTH arsR-type" evidence="4">
    <location>
        <begin position="2"/>
        <end position="94"/>
    </location>
</feature>
<accession>A0AB35G0A5</accession>
<comment type="caution">
    <text evidence="6">The sequence shown here is derived from an EMBL/GenBank/DDBJ whole genome shotgun (WGS) entry which is preliminary data.</text>
</comment>
<evidence type="ECO:0000259" key="4">
    <source>
        <dbReference type="PROSITE" id="PS50987"/>
    </source>
</evidence>
<evidence type="ECO:0000313" key="8">
    <source>
        <dbReference type="Proteomes" id="UP000727071"/>
    </source>
</evidence>
<evidence type="ECO:0000256" key="3">
    <source>
        <dbReference type="ARBA" id="ARBA00023163"/>
    </source>
</evidence>
<evidence type="ECO:0000313" key="6">
    <source>
        <dbReference type="EMBL" id="MBZ6015985.1"/>
    </source>
</evidence>
<dbReference type="InterPro" id="IPR036390">
    <property type="entry name" value="WH_DNA-bd_sf"/>
</dbReference>
<dbReference type="CDD" id="cd00090">
    <property type="entry name" value="HTH_ARSR"/>
    <property type="match status" value="1"/>
</dbReference>
<proteinExistence type="predicted"/>
<dbReference type="PRINTS" id="PR00778">
    <property type="entry name" value="HTHARSR"/>
</dbReference>
<protein>
    <submittedName>
        <fullName evidence="6">Helix-turn-helix transcriptional regulator</fullName>
    </submittedName>
</protein>
<keyword evidence="3" id="KW-0804">Transcription</keyword>
<dbReference type="RefSeq" id="WP_224145737.1">
    <property type="nucleotide sequence ID" value="NZ_JAHBFO010000028.1"/>
</dbReference>
<dbReference type="InterPro" id="IPR011991">
    <property type="entry name" value="ArsR-like_HTH"/>
</dbReference>
<name>A0AB35G0A5_LEUGE</name>
<dbReference type="InterPro" id="IPR051081">
    <property type="entry name" value="HTH_MetalResp_TranReg"/>
</dbReference>
<reference evidence="6 7" key="1">
    <citation type="submission" date="2021-05" db="EMBL/GenBank/DDBJ databases">
        <title>Pangenome of Leuconostoc gelidum warrants species status for Leuconostoc gelidum subsp. gasicomitatum.</title>
        <authorList>
            <person name="Johansson P."/>
            <person name="Sade E."/>
            <person name="Hultman J."/>
            <person name="Auvinen P."/>
            <person name="Bjorkroth J."/>
        </authorList>
    </citation>
    <scope>NUCLEOTIDE SEQUENCE</scope>
    <source>
        <strain evidence="5 7">AMKR21</strain>
        <strain evidence="6">C220d</strain>
    </source>
</reference>